<reference evidence="2 3" key="1">
    <citation type="submission" date="2019-04" db="EMBL/GenBank/DDBJ databases">
        <title>Annotation for the trematode Fasciola gigantica.</title>
        <authorList>
            <person name="Choi Y.-J."/>
        </authorList>
    </citation>
    <scope>NUCLEOTIDE SEQUENCE [LARGE SCALE GENOMIC DNA]</scope>
    <source>
        <strain evidence="2">Uganda_cow_1</strain>
    </source>
</reference>
<protein>
    <submittedName>
        <fullName evidence="2">Pancreas transcription factor 1 subunit alpha</fullName>
    </submittedName>
</protein>
<dbReference type="InterPro" id="IPR050283">
    <property type="entry name" value="E-box_TF_Regulators"/>
</dbReference>
<dbReference type="GO" id="GO:0032502">
    <property type="term" value="P:developmental process"/>
    <property type="evidence" value="ECO:0007669"/>
    <property type="project" value="TreeGrafter"/>
</dbReference>
<dbReference type="Proteomes" id="UP000316759">
    <property type="component" value="Unassembled WGS sequence"/>
</dbReference>
<sequence length="247" mass="28231">MHWQFEDESALTEPFLEVFPNTKRNQKPCSFNGQLRQCGINPQAGKQAMLWCSRPDNSCTLESDMNSGEPLFLANETVPSPYRIDCNAHSLHGQDTEVEFTECQWSNSGKAIVDGLCVEDSLCKDNVDFLENELPLRSGAKVRERRRMLSINSAFEMLRNCLPTFPYERRISKIDTLRLAIAYLALLHDMLNSLDQIPMNNSLVTGTRVIQFMFERLQAPDRHSLLWYTSGKPSFTFGYVPSKKLPN</sequence>
<dbReference type="PANTHER" id="PTHR23349">
    <property type="entry name" value="BASIC HELIX-LOOP-HELIX TRANSCRIPTION FACTOR, TWIST"/>
    <property type="match status" value="1"/>
</dbReference>
<dbReference type="GO" id="GO:0046983">
    <property type="term" value="F:protein dimerization activity"/>
    <property type="evidence" value="ECO:0007669"/>
    <property type="project" value="InterPro"/>
</dbReference>
<evidence type="ECO:0000313" key="3">
    <source>
        <dbReference type="Proteomes" id="UP000316759"/>
    </source>
</evidence>
<dbReference type="AlphaFoldDB" id="A0A504YSE6"/>
<feature type="domain" description="BHLH" evidence="1">
    <location>
        <begin position="135"/>
        <end position="187"/>
    </location>
</feature>
<dbReference type="SMART" id="SM00353">
    <property type="entry name" value="HLH"/>
    <property type="match status" value="1"/>
</dbReference>
<evidence type="ECO:0000313" key="2">
    <source>
        <dbReference type="EMBL" id="TPP65082.1"/>
    </source>
</evidence>
<dbReference type="SUPFAM" id="SSF47459">
    <property type="entry name" value="HLH, helix-loop-helix DNA-binding domain"/>
    <property type="match status" value="1"/>
</dbReference>
<dbReference type="STRING" id="46835.A0A504YSE6"/>
<dbReference type="InterPro" id="IPR011598">
    <property type="entry name" value="bHLH_dom"/>
</dbReference>
<gene>
    <name evidence="2" type="ORF">FGIG_09845</name>
</gene>
<dbReference type="InterPro" id="IPR036638">
    <property type="entry name" value="HLH_DNA-bd_sf"/>
</dbReference>
<keyword evidence="3" id="KW-1185">Reference proteome</keyword>
<dbReference type="Pfam" id="PF00010">
    <property type="entry name" value="HLH"/>
    <property type="match status" value="1"/>
</dbReference>
<evidence type="ECO:0000259" key="1">
    <source>
        <dbReference type="PROSITE" id="PS50888"/>
    </source>
</evidence>
<dbReference type="EMBL" id="SUNJ01003650">
    <property type="protein sequence ID" value="TPP65082.1"/>
    <property type="molecule type" value="Genomic_DNA"/>
</dbReference>
<dbReference type="Gene3D" id="4.10.280.10">
    <property type="entry name" value="Helix-loop-helix DNA-binding domain"/>
    <property type="match status" value="1"/>
</dbReference>
<organism evidence="2 3">
    <name type="scientific">Fasciola gigantica</name>
    <name type="common">Giant liver fluke</name>
    <dbReference type="NCBI Taxonomy" id="46835"/>
    <lineage>
        <taxon>Eukaryota</taxon>
        <taxon>Metazoa</taxon>
        <taxon>Spiralia</taxon>
        <taxon>Lophotrochozoa</taxon>
        <taxon>Platyhelminthes</taxon>
        <taxon>Trematoda</taxon>
        <taxon>Digenea</taxon>
        <taxon>Plagiorchiida</taxon>
        <taxon>Echinostomata</taxon>
        <taxon>Echinostomatoidea</taxon>
        <taxon>Fasciolidae</taxon>
        <taxon>Fasciola</taxon>
    </lineage>
</organism>
<comment type="caution">
    <text evidence="2">The sequence shown here is derived from an EMBL/GenBank/DDBJ whole genome shotgun (WGS) entry which is preliminary data.</text>
</comment>
<dbReference type="GO" id="GO:0000981">
    <property type="term" value="F:DNA-binding transcription factor activity, RNA polymerase II-specific"/>
    <property type="evidence" value="ECO:0007669"/>
    <property type="project" value="TreeGrafter"/>
</dbReference>
<name>A0A504YSE6_FASGI</name>
<dbReference type="OrthoDB" id="10048995at2759"/>
<accession>A0A504YSE6</accession>
<proteinExistence type="predicted"/>
<dbReference type="PANTHER" id="PTHR23349:SF97">
    <property type="entry name" value="BHLH DOMAIN-CONTAINING PROTEIN"/>
    <property type="match status" value="1"/>
</dbReference>
<dbReference type="PROSITE" id="PS50888">
    <property type="entry name" value="BHLH"/>
    <property type="match status" value="1"/>
</dbReference>
<dbReference type="GO" id="GO:0000977">
    <property type="term" value="F:RNA polymerase II transcription regulatory region sequence-specific DNA binding"/>
    <property type="evidence" value="ECO:0007669"/>
    <property type="project" value="TreeGrafter"/>
</dbReference>